<dbReference type="EMBL" id="SDMK01000001">
    <property type="protein sequence ID" value="RXS97251.1"/>
    <property type="molecule type" value="Genomic_DNA"/>
</dbReference>
<gene>
    <name evidence="2" type="ORF">ESZ00_04885</name>
</gene>
<evidence type="ECO:0000313" key="3">
    <source>
        <dbReference type="Proteomes" id="UP000290253"/>
    </source>
</evidence>
<comment type="caution">
    <text evidence="2">The sequence shown here is derived from an EMBL/GenBank/DDBJ whole genome shotgun (WGS) entry which is preliminary data.</text>
</comment>
<name>A0A4Q1SI19_9BACT</name>
<sequence length="273" mass="29309">MGEETKSGAEGSSGGEKEPVLSPDAPSLPGAVWSATKQTAGAIAEPTSKDGVFTGAWKVVTGQNSYEIDKAEAMLKSLQPASIAQAEALTGISPGAHQHIIRGDSVYHFLKNRLRYVDGNEGLFVKGTQTEQITKDAKLEYLADRKIGVKADDELSVFGQQDTYILGKSTEQYVGQHEVTAPEEFEWKQLERGFSALKLDLSTFGLDIHAANGDIHVVDAEATVFEAKGGTFKEIIEAQRMNVIALIVAGALELDVILRGDLAPDYGVGTPFR</sequence>
<protein>
    <submittedName>
        <fullName evidence="2">Uncharacterized protein</fullName>
    </submittedName>
</protein>
<dbReference type="RefSeq" id="WP_129207030.1">
    <property type="nucleotide sequence ID" value="NZ_BMGU01000001.1"/>
</dbReference>
<evidence type="ECO:0000256" key="1">
    <source>
        <dbReference type="SAM" id="MobiDB-lite"/>
    </source>
</evidence>
<proteinExistence type="predicted"/>
<reference evidence="2 3" key="1">
    <citation type="journal article" date="2016" name="Int. J. Syst. Evol. Microbiol.">
        <title>Acidipila dinghuensis sp. nov., an acidobacterium isolated from forest soil.</title>
        <authorList>
            <person name="Jiang Y.W."/>
            <person name="Wang J."/>
            <person name="Chen M.H."/>
            <person name="Lv Y.Y."/>
            <person name="Qiu L.H."/>
        </authorList>
    </citation>
    <scope>NUCLEOTIDE SEQUENCE [LARGE SCALE GENOMIC DNA]</scope>
    <source>
        <strain evidence="2 3">DHOF10</strain>
    </source>
</reference>
<dbReference type="Proteomes" id="UP000290253">
    <property type="component" value="Unassembled WGS sequence"/>
</dbReference>
<dbReference type="AlphaFoldDB" id="A0A4Q1SI19"/>
<feature type="region of interest" description="Disordered" evidence="1">
    <location>
        <begin position="1"/>
        <end position="32"/>
    </location>
</feature>
<keyword evidence="3" id="KW-1185">Reference proteome</keyword>
<organism evidence="2 3">
    <name type="scientific">Silvibacterium dinghuense</name>
    <dbReference type="NCBI Taxonomy" id="1560006"/>
    <lineage>
        <taxon>Bacteria</taxon>
        <taxon>Pseudomonadati</taxon>
        <taxon>Acidobacteriota</taxon>
        <taxon>Terriglobia</taxon>
        <taxon>Terriglobales</taxon>
        <taxon>Acidobacteriaceae</taxon>
        <taxon>Silvibacterium</taxon>
    </lineage>
</organism>
<evidence type="ECO:0000313" key="2">
    <source>
        <dbReference type="EMBL" id="RXS97251.1"/>
    </source>
</evidence>
<dbReference type="OrthoDB" id="9851667at2"/>
<accession>A0A4Q1SI19</accession>